<dbReference type="SUPFAM" id="SSF53448">
    <property type="entry name" value="Nucleotide-diphospho-sugar transferases"/>
    <property type="match status" value="1"/>
</dbReference>
<feature type="domain" description="Glycosyltransferase 2-like" evidence="1">
    <location>
        <begin position="7"/>
        <end position="133"/>
    </location>
</feature>
<dbReference type="Gene3D" id="3.90.550.10">
    <property type="entry name" value="Spore Coat Polysaccharide Biosynthesis Protein SpsA, Chain A"/>
    <property type="match status" value="1"/>
</dbReference>
<keyword evidence="3" id="KW-1185">Reference proteome</keyword>
<comment type="caution">
    <text evidence="2">The sequence shown here is derived from an EMBL/GenBank/DDBJ whole genome shotgun (WGS) entry which is preliminary data.</text>
</comment>
<protein>
    <recommendedName>
        <fullName evidence="1">Glycosyltransferase 2-like domain-containing protein</fullName>
    </recommendedName>
</protein>
<organism evidence="2 3">
    <name type="scientific">Sphingobacterium pedocola</name>
    <dbReference type="NCBI Taxonomy" id="2082722"/>
    <lineage>
        <taxon>Bacteria</taxon>
        <taxon>Pseudomonadati</taxon>
        <taxon>Bacteroidota</taxon>
        <taxon>Sphingobacteriia</taxon>
        <taxon>Sphingobacteriales</taxon>
        <taxon>Sphingobacteriaceae</taxon>
        <taxon>Sphingobacterium</taxon>
    </lineage>
</organism>
<name>A0ABR9T7N3_9SPHI</name>
<accession>A0ABR9T7N3</accession>
<dbReference type="PANTHER" id="PTHR22916:SF3">
    <property type="entry name" value="UDP-GLCNAC:BETAGAL BETA-1,3-N-ACETYLGLUCOSAMINYLTRANSFERASE-LIKE PROTEIN 1"/>
    <property type="match status" value="1"/>
</dbReference>
<dbReference type="Proteomes" id="UP000618319">
    <property type="component" value="Unassembled WGS sequence"/>
</dbReference>
<dbReference type="PANTHER" id="PTHR22916">
    <property type="entry name" value="GLYCOSYLTRANSFERASE"/>
    <property type="match status" value="1"/>
</dbReference>
<reference evidence="2 3" key="1">
    <citation type="submission" date="2018-02" db="EMBL/GenBank/DDBJ databases">
        <title>Sphingobacterium KA21.</title>
        <authorList>
            <person name="Vasarhelyi B.M."/>
            <person name="Deshmukh S."/>
            <person name="Balint B."/>
            <person name="Kukolya J."/>
        </authorList>
    </citation>
    <scope>NUCLEOTIDE SEQUENCE [LARGE SCALE GENOMIC DNA]</scope>
    <source>
        <strain evidence="2 3">Ka21</strain>
    </source>
</reference>
<dbReference type="InterPro" id="IPR029044">
    <property type="entry name" value="Nucleotide-diphossugar_trans"/>
</dbReference>
<proteinExistence type="predicted"/>
<sequence length="342" mass="40200">MNNFRISFCTTCMNRLSYLKQTLPQNLADNMDYENLEYVLLDYNSSDGLEDYIKSNYSEELNNGKLIYFRIDSVEFYDWTHSRNLAVSLATGDIICNIDADNFTGAGFAKYVNQMFKNMQDVFLTTYYVPLRKNDVLGRICMLKSSFLNIGGYDERMKHYGFEDIDLIHRLERSGLKKVDIDNSLFLNAIQHSNQERTSNSKEGFSVKDLYIRYINGYSSELLFLFDDRTAMRGTMINNILYSKLEPETPLNFSLRYNYSILENSWISEVWLDDEEGEISNLKNFYRIDSKYLQEEALFFFHQISNRLIMEENTRKGISFVKNEIQKKGNLYKNFSPIPLEV</sequence>
<evidence type="ECO:0000313" key="2">
    <source>
        <dbReference type="EMBL" id="MBE8721365.1"/>
    </source>
</evidence>
<evidence type="ECO:0000313" key="3">
    <source>
        <dbReference type="Proteomes" id="UP000618319"/>
    </source>
</evidence>
<dbReference type="Pfam" id="PF00535">
    <property type="entry name" value="Glycos_transf_2"/>
    <property type="match status" value="1"/>
</dbReference>
<dbReference type="EMBL" id="PSKQ01000021">
    <property type="protein sequence ID" value="MBE8721365.1"/>
    <property type="molecule type" value="Genomic_DNA"/>
</dbReference>
<gene>
    <name evidence="2" type="ORF">C4F40_11585</name>
</gene>
<dbReference type="InterPro" id="IPR001173">
    <property type="entry name" value="Glyco_trans_2-like"/>
</dbReference>
<dbReference type="RefSeq" id="WP_196939327.1">
    <property type="nucleotide sequence ID" value="NZ_MU158690.1"/>
</dbReference>
<evidence type="ECO:0000259" key="1">
    <source>
        <dbReference type="Pfam" id="PF00535"/>
    </source>
</evidence>